<accession>A0A0A8ZUZ2</accession>
<dbReference type="EMBL" id="GBRH01256367">
    <property type="protein sequence ID" value="JAD41528.1"/>
    <property type="molecule type" value="Transcribed_RNA"/>
</dbReference>
<evidence type="ECO:0000313" key="1">
    <source>
        <dbReference type="EMBL" id="JAD41528.1"/>
    </source>
</evidence>
<reference evidence="1" key="1">
    <citation type="submission" date="2014-09" db="EMBL/GenBank/DDBJ databases">
        <authorList>
            <person name="Magalhaes I.L.F."/>
            <person name="Oliveira U."/>
            <person name="Santos F.R."/>
            <person name="Vidigal T.H.D.A."/>
            <person name="Brescovit A.D."/>
            <person name="Santos A.J."/>
        </authorList>
    </citation>
    <scope>NUCLEOTIDE SEQUENCE</scope>
    <source>
        <tissue evidence="1">Shoot tissue taken approximately 20 cm above the soil surface</tissue>
    </source>
</reference>
<reference evidence="1" key="2">
    <citation type="journal article" date="2015" name="Data Brief">
        <title>Shoot transcriptome of the giant reed, Arundo donax.</title>
        <authorList>
            <person name="Barrero R.A."/>
            <person name="Guerrero F.D."/>
            <person name="Moolhuijzen P."/>
            <person name="Goolsby J.A."/>
            <person name="Tidwell J."/>
            <person name="Bellgard S.E."/>
            <person name="Bellgard M.I."/>
        </authorList>
    </citation>
    <scope>NUCLEOTIDE SEQUENCE</scope>
    <source>
        <tissue evidence="1">Shoot tissue taken approximately 20 cm above the soil surface</tissue>
    </source>
</reference>
<protein>
    <submittedName>
        <fullName evidence="1">Uncharacterized protein</fullName>
    </submittedName>
</protein>
<organism evidence="1">
    <name type="scientific">Arundo donax</name>
    <name type="common">Giant reed</name>
    <name type="synonym">Donax arundinaceus</name>
    <dbReference type="NCBI Taxonomy" id="35708"/>
    <lineage>
        <taxon>Eukaryota</taxon>
        <taxon>Viridiplantae</taxon>
        <taxon>Streptophyta</taxon>
        <taxon>Embryophyta</taxon>
        <taxon>Tracheophyta</taxon>
        <taxon>Spermatophyta</taxon>
        <taxon>Magnoliopsida</taxon>
        <taxon>Liliopsida</taxon>
        <taxon>Poales</taxon>
        <taxon>Poaceae</taxon>
        <taxon>PACMAD clade</taxon>
        <taxon>Arundinoideae</taxon>
        <taxon>Arundineae</taxon>
        <taxon>Arundo</taxon>
    </lineage>
</organism>
<sequence>MMSCFMFLFIQYHEAMLALHIISLVLCT</sequence>
<dbReference type="AlphaFoldDB" id="A0A0A8ZUZ2"/>
<proteinExistence type="predicted"/>
<name>A0A0A8ZUZ2_ARUDO</name>